<evidence type="ECO:0000313" key="1">
    <source>
        <dbReference type="EMBL" id="CDW25683.1"/>
    </source>
</evidence>
<proteinExistence type="predicted"/>
<sequence>MEKEEAANVFKDLSECLKTSQMSSYKQQELNGCALFLCFLGKLVNSEGRKVHK</sequence>
<dbReference type="AlphaFoldDB" id="A0A0K2TI10"/>
<name>A0A0K2TI10_LEPSM</name>
<organism evidence="1">
    <name type="scientific">Lepeophtheirus salmonis</name>
    <name type="common">Salmon louse</name>
    <name type="synonym">Caligus salmonis</name>
    <dbReference type="NCBI Taxonomy" id="72036"/>
    <lineage>
        <taxon>Eukaryota</taxon>
        <taxon>Metazoa</taxon>
        <taxon>Ecdysozoa</taxon>
        <taxon>Arthropoda</taxon>
        <taxon>Crustacea</taxon>
        <taxon>Multicrustacea</taxon>
        <taxon>Hexanauplia</taxon>
        <taxon>Copepoda</taxon>
        <taxon>Siphonostomatoida</taxon>
        <taxon>Caligidae</taxon>
        <taxon>Lepeophtheirus</taxon>
    </lineage>
</organism>
<dbReference type="EMBL" id="HACA01008322">
    <property type="protein sequence ID" value="CDW25683.1"/>
    <property type="molecule type" value="Transcribed_RNA"/>
</dbReference>
<protein>
    <submittedName>
        <fullName evidence="1">Uncharacterized protein</fullName>
    </submittedName>
</protein>
<accession>A0A0K2TI10</accession>
<reference evidence="1" key="1">
    <citation type="submission" date="2014-05" db="EMBL/GenBank/DDBJ databases">
        <authorList>
            <person name="Chronopoulou M."/>
        </authorList>
    </citation>
    <scope>NUCLEOTIDE SEQUENCE</scope>
    <source>
        <tissue evidence="1">Whole organism</tissue>
    </source>
</reference>